<dbReference type="GO" id="GO:0004553">
    <property type="term" value="F:hydrolase activity, hydrolyzing O-glycosyl compounds"/>
    <property type="evidence" value="ECO:0007669"/>
    <property type="project" value="InterPro"/>
</dbReference>
<dbReference type="SUPFAM" id="SSF50685">
    <property type="entry name" value="Barwin-like endoglucanases"/>
    <property type="match status" value="1"/>
</dbReference>
<keyword evidence="4" id="KW-0961">Cell wall biogenesis/degradation</keyword>
<evidence type="ECO:0000259" key="7">
    <source>
        <dbReference type="SMART" id="SM00925"/>
    </source>
</evidence>
<feature type="chain" id="PRO_5033063362" description="peptidoglycan lytic exotransglycosylase" evidence="6">
    <location>
        <begin position="24"/>
        <end position="379"/>
    </location>
</feature>
<name>A0A839Z2D2_9SPHN</name>
<evidence type="ECO:0000313" key="8">
    <source>
        <dbReference type="EMBL" id="MBB3763913.1"/>
    </source>
</evidence>
<keyword evidence="6" id="KW-0732">Signal</keyword>
<comment type="catalytic activity">
    <reaction evidence="1">
        <text>Exolytic cleavage of the (1-&gt;4)-beta-glycosidic linkage between N-acetylmuramic acid (MurNAc) and N-acetylglucosamine (GlcNAc) residues in peptidoglycan, from either the reducing or the non-reducing ends of the peptidoglycan chains, with concomitant formation of a 1,6-anhydrobond in the MurNAc residue.</text>
        <dbReference type="EC" id="4.2.2.n1"/>
    </reaction>
</comment>
<dbReference type="CDD" id="cd14668">
    <property type="entry name" value="mlta_B"/>
    <property type="match status" value="1"/>
</dbReference>
<protein>
    <recommendedName>
        <fullName evidence="2">peptidoglycan lytic exotransglycosylase</fullName>
        <ecNumber evidence="2">4.2.2.n1</ecNumber>
    </recommendedName>
    <alternativeName>
        <fullName evidence="5">Murein hydrolase A</fullName>
    </alternativeName>
</protein>
<evidence type="ECO:0000256" key="5">
    <source>
        <dbReference type="ARBA" id="ARBA00030918"/>
    </source>
</evidence>
<dbReference type="InterPro" id="IPR005300">
    <property type="entry name" value="MltA_B"/>
</dbReference>
<evidence type="ECO:0000313" key="9">
    <source>
        <dbReference type="Proteomes" id="UP000578569"/>
    </source>
</evidence>
<dbReference type="Pfam" id="PF03562">
    <property type="entry name" value="MltA"/>
    <property type="match status" value="1"/>
</dbReference>
<dbReference type="GO" id="GO:0009253">
    <property type="term" value="P:peptidoglycan catabolic process"/>
    <property type="evidence" value="ECO:0007669"/>
    <property type="project" value="TreeGrafter"/>
</dbReference>
<feature type="domain" description="Lytic transglycosylase MltA" evidence="7">
    <location>
        <begin position="125"/>
        <end position="278"/>
    </location>
</feature>
<dbReference type="PROSITE" id="PS51257">
    <property type="entry name" value="PROKAR_LIPOPROTEIN"/>
    <property type="match status" value="1"/>
</dbReference>
<dbReference type="GO" id="GO:0009254">
    <property type="term" value="P:peptidoglycan turnover"/>
    <property type="evidence" value="ECO:0007669"/>
    <property type="project" value="InterPro"/>
</dbReference>
<dbReference type="PANTHER" id="PTHR30124">
    <property type="entry name" value="MEMBRANE-BOUND LYTIC MUREIN TRANSGLYCOSYLASE A"/>
    <property type="match status" value="1"/>
</dbReference>
<evidence type="ECO:0000256" key="6">
    <source>
        <dbReference type="SAM" id="SignalP"/>
    </source>
</evidence>
<keyword evidence="3" id="KW-0456">Lyase</keyword>
<dbReference type="EC" id="4.2.2.n1" evidence="2"/>
<organism evidence="8 9">
    <name type="scientific">Sphingomicrobium lutaoense</name>
    <dbReference type="NCBI Taxonomy" id="515949"/>
    <lineage>
        <taxon>Bacteria</taxon>
        <taxon>Pseudomonadati</taxon>
        <taxon>Pseudomonadota</taxon>
        <taxon>Alphaproteobacteria</taxon>
        <taxon>Sphingomonadales</taxon>
        <taxon>Sphingomonadaceae</taxon>
        <taxon>Sphingomicrobium</taxon>
    </lineage>
</organism>
<gene>
    <name evidence="8" type="ORF">FHS50_000936</name>
</gene>
<dbReference type="Pfam" id="PF06725">
    <property type="entry name" value="3D"/>
    <property type="match status" value="1"/>
</dbReference>
<dbReference type="Gene3D" id="2.40.240.50">
    <property type="entry name" value="Barwin-like endoglucanases"/>
    <property type="match status" value="1"/>
</dbReference>
<reference evidence="8 9" key="1">
    <citation type="submission" date="2020-08" db="EMBL/GenBank/DDBJ databases">
        <title>Genomic Encyclopedia of Type Strains, Phase IV (KMG-IV): sequencing the most valuable type-strain genomes for metagenomic binning, comparative biology and taxonomic classification.</title>
        <authorList>
            <person name="Goeker M."/>
        </authorList>
    </citation>
    <scope>NUCLEOTIDE SEQUENCE [LARGE SCALE GENOMIC DNA]</scope>
    <source>
        <strain evidence="8 9">DSM 24194</strain>
    </source>
</reference>
<comment type="caution">
    <text evidence="8">The sequence shown here is derived from an EMBL/GenBank/DDBJ whole genome shotgun (WGS) entry which is preliminary data.</text>
</comment>
<dbReference type="CDD" id="cd14485">
    <property type="entry name" value="mltA_like_LT_A"/>
    <property type="match status" value="1"/>
</dbReference>
<dbReference type="InterPro" id="IPR026044">
    <property type="entry name" value="MltA"/>
</dbReference>
<keyword evidence="9" id="KW-1185">Reference proteome</keyword>
<dbReference type="PANTHER" id="PTHR30124:SF0">
    <property type="entry name" value="MEMBRANE-BOUND LYTIC MUREIN TRANSGLYCOSYLASE A"/>
    <property type="match status" value="1"/>
</dbReference>
<dbReference type="SMART" id="SM00925">
    <property type="entry name" value="MltA"/>
    <property type="match status" value="1"/>
</dbReference>
<evidence type="ECO:0000256" key="3">
    <source>
        <dbReference type="ARBA" id="ARBA00023239"/>
    </source>
</evidence>
<dbReference type="RefSeq" id="WP_246332952.1">
    <property type="nucleotide sequence ID" value="NZ_JACICF010000001.1"/>
</dbReference>
<dbReference type="GO" id="GO:0071555">
    <property type="term" value="P:cell wall organization"/>
    <property type="evidence" value="ECO:0007669"/>
    <property type="project" value="UniProtKB-KW"/>
</dbReference>
<accession>A0A839Z2D2</accession>
<dbReference type="InterPro" id="IPR036908">
    <property type="entry name" value="RlpA-like_sf"/>
</dbReference>
<dbReference type="Gene3D" id="2.40.40.10">
    <property type="entry name" value="RlpA-like domain"/>
    <property type="match status" value="1"/>
</dbReference>
<sequence length="379" mass="40130">MRGLKAAALAASLLLAACAPRTAVTSAATPVVPVNALAAGVQLAAAMPVASQTAAQALTAFRKSCPRLVRREDASGLTRPEEWLPLCEEAERISPADAARFFATRFAWVEVGGGTAFATGYFEPEIAGCRRPRPGCTTPIYSLPPDLIRGQFSDASGEGRGRYDENGNFVLYHDRAAIDAGALAGRGLELAWAVDPVELFFLHIQGSGRVRMDDGSVLRIGYAGQNGRSYVAIGKLLRERGLMEPGTITMESLQAWLREDPVRGAALMAENPSYIFFRVLEGEGPLGALEVPVTGRTTVAADPKFVPLGAPVWLDMDSDVADGLWVAQDTGGAIKGANRFDTFWGAGSEARRIAGAMSSSGRALVLLPKSAAARAQARR</sequence>
<feature type="signal peptide" evidence="6">
    <location>
        <begin position="1"/>
        <end position="23"/>
    </location>
</feature>
<dbReference type="PIRSF" id="PIRSF019422">
    <property type="entry name" value="MltA"/>
    <property type="match status" value="1"/>
</dbReference>
<evidence type="ECO:0000256" key="2">
    <source>
        <dbReference type="ARBA" id="ARBA00012587"/>
    </source>
</evidence>
<dbReference type="AlphaFoldDB" id="A0A839Z2D2"/>
<dbReference type="EMBL" id="JACICF010000001">
    <property type="protein sequence ID" value="MBB3763913.1"/>
    <property type="molecule type" value="Genomic_DNA"/>
</dbReference>
<evidence type="ECO:0000256" key="4">
    <source>
        <dbReference type="ARBA" id="ARBA00023316"/>
    </source>
</evidence>
<proteinExistence type="predicted"/>
<dbReference type="GO" id="GO:0008933">
    <property type="term" value="F:peptidoglycan lytic transglycosylase activity"/>
    <property type="evidence" value="ECO:0007669"/>
    <property type="project" value="TreeGrafter"/>
</dbReference>
<evidence type="ECO:0000256" key="1">
    <source>
        <dbReference type="ARBA" id="ARBA00001420"/>
    </source>
</evidence>
<dbReference type="InterPro" id="IPR010611">
    <property type="entry name" value="3D_dom"/>
</dbReference>
<dbReference type="Proteomes" id="UP000578569">
    <property type="component" value="Unassembled WGS sequence"/>
</dbReference>
<dbReference type="GO" id="GO:0019867">
    <property type="term" value="C:outer membrane"/>
    <property type="evidence" value="ECO:0007669"/>
    <property type="project" value="InterPro"/>
</dbReference>